<name>A0ACB5U2B6_AMBMO</name>
<accession>A0ACB5U2B6</accession>
<gene>
    <name evidence="1" type="ORF">Amon02_001085800</name>
</gene>
<dbReference type="Proteomes" id="UP001165064">
    <property type="component" value="Unassembled WGS sequence"/>
</dbReference>
<evidence type="ECO:0000313" key="1">
    <source>
        <dbReference type="EMBL" id="GME99895.1"/>
    </source>
</evidence>
<organism evidence="1 2">
    <name type="scientific">Ambrosiozyma monospora</name>
    <name type="common">Yeast</name>
    <name type="synonym">Endomycopsis monosporus</name>
    <dbReference type="NCBI Taxonomy" id="43982"/>
    <lineage>
        <taxon>Eukaryota</taxon>
        <taxon>Fungi</taxon>
        <taxon>Dikarya</taxon>
        <taxon>Ascomycota</taxon>
        <taxon>Saccharomycotina</taxon>
        <taxon>Pichiomycetes</taxon>
        <taxon>Pichiales</taxon>
        <taxon>Pichiaceae</taxon>
        <taxon>Ambrosiozyma</taxon>
    </lineage>
</organism>
<protein>
    <submittedName>
        <fullName evidence="1">Unnamed protein product</fullName>
    </submittedName>
</protein>
<keyword evidence="2" id="KW-1185">Reference proteome</keyword>
<evidence type="ECO:0000313" key="2">
    <source>
        <dbReference type="Proteomes" id="UP001165064"/>
    </source>
</evidence>
<comment type="caution">
    <text evidence="1">The sequence shown here is derived from an EMBL/GenBank/DDBJ whole genome shotgun (WGS) entry which is preliminary data.</text>
</comment>
<proteinExistence type="predicted"/>
<reference evidence="1" key="1">
    <citation type="submission" date="2023-04" db="EMBL/GenBank/DDBJ databases">
        <title>Ambrosiozyma monospora NBRC 10751.</title>
        <authorList>
            <person name="Ichikawa N."/>
            <person name="Sato H."/>
            <person name="Tonouchi N."/>
        </authorList>
    </citation>
    <scope>NUCLEOTIDE SEQUENCE</scope>
    <source>
        <strain evidence="1">NBRC 10751</strain>
    </source>
</reference>
<sequence>MVPAVPQQQPGNLDTSPQDQDPDATREEIDVSMNNVSNFNSENKENIYQSGGYNNSNNRFQILQDAAPLPSSTKLSTNATGSTPRLDRKMKNLMMTQNHNVDVEEKDQDVTMMGFESTPIPGSKKPTSTSLVPISTTTNDDSNSDSTPIKPRRRKSISDTIRNFKEKLPTVLASLNETFDTELAEKNEEIEHNRKTLQGISKEIEVLDKNSRQLLQVIFKDDVGVDYERFLDHDNDSSSSMKLKPSSFHHNNNSNSSKENLDMLLQDKLISSREEFEEKSNYLVNIYERSQALELAKLRSWLLS</sequence>
<dbReference type="EMBL" id="BSXS01011183">
    <property type="protein sequence ID" value="GME99895.1"/>
    <property type="molecule type" value="Genomic_DNA"/>
</dbReference>